<feature type="coiled-coil region" evidence="2">
    <location>
        <begin position="25"/>
        <end position="98"/>
    </location>
</feature>
<evidence type="ECO:0000313" key="5">
    <source>
        <dbReference type="Ensembl" id="ENSECRP00000004790.1"/>
    </source>
</evidence>
<feature type="coiled-coil region" evidence="2">
    <location>
        <begin position="125"/>
        <end position="282"/>
    </location>
</feature>
<dbReference type="AlphaFoldDB" id="A0A8C4RMT5"/>
<evidence type="ECO:0000313" key="6">
    <source>
        <dbReference type="Proteomes" id="UP000694620"/>
    </source>
</evidence>
<feature type="coiled-coil region" evidence="2">
    <location>
        <begin position="407"/>
        <end position="445"/>
    </location>
</feature>
<keyword evidence="6" id="KW-1185">Reference proteome</keyword>
<dbReference type="PANTHER" id="PTHR18870:SF8">
    <property type="entry name" value="PROTEIN FAM184B"/>
    <property type="match status" value="1"/>
</dbReference>
<keyword evidence="1 2" id="KW-0175">Coiled coil</keyword>
<dbReference type="Proteomes" id="UP000694620">
    <property type="component" value="Chromosome 5"/>
</dbReference>
<evidence type="ECO:0000256" key="1">
    <source>
        <dbReference type="ARBA" id="ARBA00023054"/>
    </source>
</evidence>
<reference evidence="5" key="1">
    <citation type="submission" date="2021-06" db="EMBL/GenBank/DDBJ databases">
        <authorList>
            <consortium name="Wellcome Sanger Institute Data Sharing"/>
        </authorList>
    </citation>
    <scope>NUCLEOTIDE SEQUENCE [LARGE SCALE GENOMIC DNA]</scope>
</reference>
<feature type="coiled-coil region" evidence="2">
    <location>
        <begin position="312"/>
        <end position="346"/>
    </location>
</feature>
<accession>A0A8C4RMT5</accession>
<feature type="domain" description="Protein FAM184A/B N-terminal" evidence="4">
    <location>
        <begin position="17"/>
        <end position="226"/>
    </location>
</feature>
<keyword evidence="3" id="KW-0732">Signal</keyword>
<dbReference type="GeneTree" id="ENSGT00530000063669"/>
<name>A0A8C4RMT5_ERPCA</name>
<sequence length="458" mass="54881">QNFIKLRVFNSFFLLQVIYVLNTKCDEHESNLQTLREAHQEEIQRIVEETREKILQYKNRVGEEMDFRQRLQAMEDSLEQHEKLKEEALSDFEMYRKQTEERELRSETEHAERIMALSKEMLDMKKEFEDKLQSFAELQDKLNQEKAQMMAELEKASQESTSLQDECQMLRRSNVDEKGRLEEICNTKTHALREEVEELRTEKHKMEENFEHQICTMKATHEEEYEALRRTLQQTMADTLKLWQQRELEQRKALQTSLQQKLKKAEAELEVKCQKLNDCKKHSLKLQDRIQVKLYMLYNIFPLFSLAELLFHSKASAEVDDLRSQVSQLQRRVKELDQKNNEKSNDHAQNIRQIHGEELHKVKQLPDEEKARLKEQLIKGLEEVTKKHATELKSVQNTMEAEKRKIQKDLQAQFEEFKKKMEEERKQIEKEKDDLTCQLKESLIKVPQPVFSVTYCKY</sequence>
<proteinExistence type="predicted"/>
<feature type="signal peptide" evidence="3">
    <location>
        <begin position="1"/>
        <end position="25"/>
    </location>
</feature>
<reference evidence="5" key="3">
    <citation type="submission" date="2025-09" db="UniProtKB">
        <authorList>
            <consortium name="Ensembl"/>
        </authorList>
    </citation>
    <scope>IDENTIFICATION</scope>
</reference>
<organism evidence="5 6">
    <name type="scientific">Erpetoichthys calabaricus</name>
    <name type="common">Rope fish</name>
    <name type="synonym">Calamoichthys calabaricus</name>
    <dbReference type="NCBI Taxonomy" id="27687"/>
    <lineage>
        <taxon>Eukaryota</taxon>
        <taxon>Metazoa</taxon>
        <taxon>Chordata</taxon>
        <taxon>Craniata</taxon>
        <taxon>Vertebrata</taxon>
        <taxon>Euteleostomi</taxon>
        <taxon>Actinopterygii</taxon>
        <taxon>Polypteriformes</taxon>
        <taxon>Polypteridae</taxon>
        <taxon>Erpetoichthys</taxon>
    </lineage>
</organism>
<reference evidence="5" key="2">
    <citation type="submission" date="2025-08" db="UniProtKB">
        <authorList>
            <consortium name="Ensembl"/>
        </authorList>
    </citation>
    <scope>IDENTIFICATION</scope>
</reference>
<evidence type="ECO:0000259" key="4">
    <source>
        <dbReference type="Pfam" id="PF15665"/>
    </source>
</evidence>
<protein>
    <recommendedName>
        <fullName evidence="4">Protein FAM184A/B N-terminal domain-containing protein</fullName>
    </recommendedName>
</protein>
<dbReference type="Ensembl" id="ENSECRT00000004873.1">
    <property type="protein sequence ID" value="ENSECRP00000004790.1"/>
    <property type="gene ID" value="ENSECRG00000003249.1"/>
</dbReference>
<evidence type="ECO:0000256" key="2">
    <source>
        <dbReference type="SAM" id="Coils"/>
    </source>
</evidence>
<dbReference type="InterPro" id="IPR039478">
    <property type="entry name" value="FAM184A/B_N"/>
</dbReference>
<evidence type="ECO:0000256" key="3">
    <source>
        <dbReference type="SAM" id="SignalP"/>
    </source>
</evidence>
<dbReference type="Pfam" id="PF15665">
    <property type="entry name" value="FAM184"/>
    <property type="match status" value="1"/>
</dbReference>
<feature type="chain" id="PRO_5034018216" description="Protein FAM184A/B N-terminal domain-containing protein" evidence="3">
    <location>
        <begin position="26"/>
        <end position="458"/>
    </location>
</feature>
<dbReference type="PANTHER" id="PTHR18870">
    <property type="entry name" value="PROTEIN TAG-278-RELATED"/>
    <property type="match status" value="1"/>
</dbReference>